<dbReference type="AlphaFoldDB" id="A0A6N9PYW9"/>
<evidence type="ECO:0000313" key="2">
    <source>
        <dbReference type="EMBL" id="NBI28719.1"/>
    </source>
</evidence>
<accession>A0A6N9PYW9</accession>
<sequence length="331" mass="38593">MRKIMMNFSKQNTNILFVRSGLGNPYDILETSIIHHFKKEIQYFHSILPDQNLLNVAKTFQPNLIIFFSGFNVSTNDLTTLKEMGYYTAVWLLDDPYITDITQAMAPIYDFVFTVEKGCIEFYKSLGCQNVHFLPLAVDPDIFHFKNELDIKYQTDVLFIGNAHPDRLLFFNTIEHELVKRNMKIIGPNWDKLGNFRLRENILVNNWVSAEETSKYYNGAKIVINMHRSVNNPEINQNHIRIKAISMNARTFEIAACGAFQLTDVREELINVYIPGDDIATYTTPNDLLEKIDYYLLHEDERRRMASNAIKKTLQTETYTERIKQLLDIVN</sequence>
<evidence type="ECO:0000313" key="3">
    <source>
        <dbReference type="Proteomes" id="UP000448943"/>
    </source>
</evidence>
<dbReference type="Pfam" id="PF13524">
    <property type="entry name" value="Glyco_trans_1_2"/>
    <property type="match status" value="1"/>
</dbReference>
<dbReference type="SUPFAM" id="SSF53756">
    <property type="entry name" value="UDP-Glycosyltransferase/glycogen phosphorylase"/>
    <property type="match status" value="1"/>
</dbReference>
<organism evidence="2 3">
    <name type="scientific">Chengkuizengella marina</name>
    <dbReference type="NCBI Taxonomy" id="2507566"/>
    <lineage>
        <taxon>Bacteria</taxon>
        <taxon>Bacillati</taxon>
        <taxon>Bacillota</taxon>
        <taxon>Bacilli</taxon>
        <taxon>Bacillales</taxon>
        <taxon>Paenibacillaceae</taxon>
        <taxon>Chengkuizengella</taxon>
    </lineage>
</organism>
<dbReference type="InterPro" id="IPR055259">
    <property type="entry name" value="YkvP/CgeB_Glyco_trans-like"/>
</dbReference>
<keyword evidence="3" id="KW-1185">Reference proteome</keyword>
<feature type="domain" description="Spore protein YkvP/CgeB glycosyl transferase-like" evidence="1">
    <location>
        <begin position="170"/>
        <end position="328"/>
    </location>
</feature>
<dbReference type="Proteomes" id="UP000448943">
    <property type="component" value="Unassembled WGS sequence"/>
</dbReference>
<gene>
    <name evidence="2" type="ORF">ERL59_07090</name>
</gene>
<dbReference type="EMBL" id="SIJB01000017">
    <property type="protein sequence ID" value="NBI28719.1"/>
    <property type="molecule type" value="Genomic_DNA"/>
</dbReference>
<protein>
    <submittedName>
        <fullName evidence="2">Spore maturation protein</fullName>
    </submittedName>
</protein>
<proteinExistence type="predicted"/>
<comment type="caution">
    <text evidence="2">The sequence shown here is derived from an EMBL/GenBank/DDBJ whole genome shotgun (WGS) entry which is preliminary data.</text>
</comment>
<evidence type="ECO:0000259" key="1">
    <source>
        <dbReference type="Pfam" id="PF13524"/>
    </source>
</evidence>
<reference evidence="2 3" key="1">
    <citation type="submission" date="2019-01" db="EMBL/GenBank/DDBJ databases">
        <title>Chengkuizengella sp. nov., isolated from deep-sea sediment of East Pacific Ocean.</title>
        <authorList>
            <person name="Yang J."/>
            <person name="Lai Q."/>
            <person name="Shao Z."/>
        </authorList>
    </citation>
    <scope>NUCLEOTIDE SEQUENCE [LARGE SCALE GENOMIC DNA]</scope>
    <source>
        <strain evidence="2 3">YPA3-1-1</strain>
    </source>
</reference>
<name>A0A6N9PYW9_9BACL</name>